<dbReference type="Proteomes" id="UP000663862">
    <property type="component" value="Unassembled WGS sequence"/>
</dbReference>
<sequence length="479" mass="54849">MLAYPQSLRGNISLSSTTIDSVAKFYYEDGISRASSNSKDTIKINGKPAIVRFLEMTILDAYRIFNERFPGVVSRSTFTVVRPHEVKIATPHETWMEQVLSEIYGVKSLSADNKIDMKVLITRMVCTTQKEEYFNEEFDDCPIENITDVLTHNNSMDLDEECSWTLWKKVDNKFDLQQMIDSVDSLLTEIKERWSTFLLHTFSNREQREYIKDLRSQSTDKSFIVAQIDFSMNYTLLRQREVQQGFVSQHQATLFTIHLTIGQGQRNLAIISNYLEHTTAFVYCAQKVLAEFIKKNFPLVKKINYLSDGACAHFKNNANILNLIHHKTDYDLEAALTFTAAGHGKGAGGGIGTVIKTIARRATLSKNILLSTAKDFFEFSKAQQLTIEERSNKDCPGVYVFYIEAEEVEKAKNNFLKARSEKFRKSGKKNHLLKIANDSSDLGTIRGIRMMHEFQPTSDTTVQYRTTSRSTHIRTFTFK</sequence>
<reference evidence="2" key="1">
    <citation type="submission" date="2021-02" db="EMBL/GenBank/DDBJ databases">
        <authorList>
            <person name="Nowell W R."/>
        </authorList>
    </citation>
    <scope>NUCLEOTIDE SEQUENCE</scope>
</reference>
<organism evidence="2 3">
    <name type="scientific">Rotaria socialis</name>
    <dbReference type="NCBI Taxonomy" id="392032"/>
    <lineage>
        <taxon>Eukaryota</taxon>
        <taxon>Metazoa</taxon>
        <taxon>Spiralia</taxon>
        <taxon>Gnathifera</taxon>
        <taxon>Rotifera</taxon>
        <taxon>Eurotatoria</taxon>
        <taxon>Bdelloidea</taxon>
        <taxon>Philodinida</taxon>
        <taxon>Philodinidae</taxon>
        <taxon>Rotaria</taxon>
    </lineage>
</organism>
<evidence type="ECO:0000313" key="1">
    <source>
        <dbReference type="EMBL" id="CAF3454522.1"/>
    </source>
</evidence>
<accession>A0A821CT22</accession>
<dbReference type="PANTHER" id="PTHR46601">
    <property type="entry name" value="ULP_PROTEASE DOMAIN-CONTAINING PROTEIN"/>
    <property type="match status" value="1"/>
</dbReference>
<gene>
    <name evidence="1" type="ORF">FME351_LOCUS13631</name>
    <name evidence="2" type="ORF">TSG867_LOCUS28356</name>
</gene>
<name>A0A821CT22_9BILA</name>
<protein>
    <submittedName>
        <fullName evidence="2">Uncharacterized protein</fullName>
    </submittedName>
</protein>
<dbReference type="PANTHER" id="PTHR46601:SF1">
    <property type="entry name" value="ADF-H DOMAIN-CONTAINING PROTEIN"/>
    <property type="match status" value="1"/>
</dbReference>
<evidence type="ECO:0000313" key="2">
    <source>
        <dbReference type="EMBL" id="CAF4609726.1"/>
    </source>
</evidence>
<dbReference type="EMBL" id="CAJOBQ010003540">
    <property type="protein sequence ID" value="CAF4609726.1"/>
    <property type="molecule type" value="Genomic_DNA"/>
</dbReference>
<dbReference type="Proteomes" id="UP000663869">
    <property type="component" value="Unassembled WGS sequence"/>
</dbReference>
<evidence type="ECO:0000313" key="3">
    <source>
        <dbReference type="Proteomes" id="UP000663862"/>
    </source>
</evidence>
<comment type="caution">
    <text evidence="2">The sequence shown here is derived from an EMBL/GenBank/DDBJ whole genome shotgun (WGS) entry which is preliminary data.</text>
</comment>
<dbReference type="AlphaFoldDB" id="A0A821CT22"/>
<proteinExistence type="predicted"/>
<dbReference type="EMBL" id="CAJNYU010001658">
    <property type="protein sequence ID" value="CAF3454522.1"/>
    <property type="molecule type" value="Genomic_DNA"/>
</dbReference>